<dbReference type="Gene3D" id="3.40.50.300">
    <property type="entry name" value="P-loop containing nucleotide triphosphate hydrolases"/>
    <property type="match status" value="2"/>
</dbReference>
<dbReference type="InterPro" id="IPR027417">
    <property type="entry name" value="P-loop_NTPase"/>
</dbReference>
<dbReference type="InterPro" id="IPR001650">
    <property type="entry name" value="Helicase_C-like"/>
</dbReference>
<accession>A0ABW5E3S0</accession>
<evidence type="ECO:0000256" key="3">
    <source>
        <dbReference type="ARBA" id="ARBA00022741"/>
    </source>
</evidence>
<evidence type="ECO:0000256" key="1">
    <source>
        <dbReference type="ARBA" id="ARBA00007504"/>
    </source>
</evidence>
<evidence type="ECO:0000256" key="12">
    <source>
        <dbReference type="ARBA" id="ARBA00034617"/>
    </source>
</evidence>
<sequence length="675" mass="75552">MAVRATDELVSLGGLSAKEVIAFSTAKLLSVQDLLDHLPRRYEDRRKFDAFPAQATGKSMCLRGKVVDCQRKMFGGRRGFYEVIVQPDGGFSDATLSLRWFNMPYIAKILAVGHELVFFGKPKEVSGKLVIDHPDFEIMNDMVDASIHVDRIVPVYRNVAGVHQRRLREILFRLVDELDSKSLAGVYSVDSTYPRADAYRELHFPETMEHAEAARRFFALEEFFLLQLNVAWRKLRYEAQSGRVLGKKTQLLKAFYESLPFDLTGAQKRSVKEIVADMREPSPMNRMLQGDVGAGKTFVAMCAALLAIESGVQVALMAPTQILAEQHYLTFCKWLDPLGVNVGLRTSARKEDNEHAGEKAQLLIGTHALLYEDKAFEDLGLVIIDEQHKFGVEQRSKLVQQGVVPDVLVMTATPIPRTLTLTIYGDLEVSILDERPQGRGKVITALRPKAKVSDVSKFVKQQLDEGRQAYLVYPLVEESESLKAESATVEFGKWQKRLSKFQVGLLHGKLSAEEKELVMRKFRDGELDVLVSTTVIEVGVDVPNANLMVIYNAERFGLSQLHQLRGRIGRGEHKSYCVLVTDGKSADALEKLEVLEKTDDGFKIAEEDLRLRGPGDVLGTQQSGLSDLRFIEFLADSGMVREARFLADSLLKEDPTLSAHPELLAQMVDEGVRIA</sequence>
<evidence type="ECO:0000256" key="5">
    <source>
        <dbReference type="ARBA" id="ARBA00022801"/>
    </source>
</evidence>
<evidence type="ECO:0000256" key="10">
    <source>
        <dbReference type="ARBA" id="ARBA00023204"/>
    </source>
</evidence>
<dbReference type="InterPro" id="IPR014001">
    <property type="entry name" value="Helicase_ATP-bd"/>
</dbReference>
<evidence type="ECO:0000256" key="9">
    <source>
        <dbReference type="ARBA" id="ARBA00023172"/>
    </source>
</evidence>
<evidence type="ECO:0000256" key="15">
    <source>
        <dbReference type="RuleBase" id="RU363016"/>
    </source>
</evidence>
<dbReference type="InterPro" id="IPR004609">
    <property type="entry name" value="ATP-dep_DNA_helicase_RecG"/>
</dbReference>
<feature type="domain" description="Helicase ATP-binding" evidence="16">
    <location>
        <begin position="277"/>
        <end position="432"/>
    </location>
</feature>
<dbReference type="SUPFAM" id="SSF52540">
    <property type="entry name" value="P-loop containing nucleoside triphosphate hydrolases"/>
    <property type="match status" value="2"/>
</dbReference>
<dbReference type="InterPro" id="IPR045562">
    <property type="entry name" value="RecG_dom3_C"/>
</dbReference>
<dbReference type="EC" id="5.6.2.4" evidence="13 15"/>
<dbReference type="InterPro" id="IPR012340">
    <property type="entry name" value="NA-bd_OB-fold"/>
</dbReference>
<keyword evidence="9 15" id="KW-0233">DNA recombination</keyword>
<keyword evidence="10 15" id="KW-0234">DNA repair</keyword>
<dbReference type="EMBL" id="JBHUJC010000041">
    <property type="protein sequence ID" value="MFD2277268.1"/>
    <property type="molecule type" value="Genomic_DNA"/>
</dbReference>
<dbReference type="RefSeq" id="WP_377093948.1">
    <property type="nucleotide sequence ID" value="NZ_JBHSJM010000001.1"/>
</dbReference>
<keyword evidence="8" id="KW-0238">DNA-binding</keyword>
<keyword evidence="5 15" id="KW-0378">Hydrolase</keyword>
<keyword evidence="3 15" id="KW-0547">Nucleotide-binding</keyword>
<dbReference type="NCBIfam" id="NF008168">
    <property type="entry name" value="PRK10917.2-2"/>
    <property type="match status" value="1"/>
</dbReference>
<dbReference type="CDD" id="cd04488">
    <property type="entry name" value="RecG_wedge_OBF"/>
    <property type="match status" value="1"/>
</dbReference>
<dbReference type="SMART" id="SM00490">
    <property type="entry name" value="HELICc"/>
    <property type="match status" value="1"/>
</dbReference>
<reference evidence="19" key="1">
    <citation type="journal article" date="2019" name="Int. J. Syst. Evol. Microbiol.">
        <title>The Global Catalogue of Microorganisms (GCM) 10K type strain sequencing project: providing services to taxonomists for standard genome sequencing and annotation.</title>
        <authorList>
            <consortium name="The Broad Institute Genomics Platform"/>
            <consortium name="The Broad Institute Genome Sequencing Center for Infectious Disease"/>
            <person name="Wu L."/>
            <person name="Ma J."/>
        </authorList>
    </citation>
    <scope>NUCLEOTIDE SEQUENCE [LARGE SCALE GENOMIC DNA]</scope>
    <source>
        <strain evidence="19">JCM 16545</strain>
    </source>
</reference>
<evidence type="ECO:0000256" key="13">
    <source>
        <dbReference type="ARBA" id="ARBA00034808"/>
    </source>
</evidence>
<evidence type="ECO:0000259" key="16">
    <source>
        <dbReference type="PROSITE" id="PS51192"/>
    </source>
</evidence>
<dbReference type="Proteomes" id="UP001597297">
    <property type="component" value="Unassembled WGS sequence"/>
</dbReference>
<evidence type="ECO:0000256" key="6">
    <source>
        <dbReference type="ARBA" id="ARBA00022806"/>
    </source>
</evidence>
<evidence type="ECO:0000313" key="19">
    <source>
        <dbReference type="Proteomes" id="UP001597297"/>
    </source>
</evidence>
<dbReference type="GO" id="GO:0016787">
    <property type="term" value="F:hydrolase activity"/>
    <property type="evidence" value="ECO:0007669"/>
    <property type="project" value="UniProtKB-KW"/>
</dbReference>
<dbReference type="Pfam" id="PF19833">
    <property type="entry name" value="RecG_dom3_C"/>
    <property type="match status" value="1"/>
</dbReference>
<evidence type="ECO:0000256" key="8">
    <source>
        <dbReference type="ARBA" id="ARBA00023125"/>
    </source>
</evidence>
<dbReference type="PROSITE" id="PS51194">
    <property type="entry name" value="HELICASE_CTER"/>
    <property type="match status" value="1"/>
</dbReference>
<comment type="function">
    <text evidence="15">Plays a critical role in recombination and DNA repair. Helps process Holliday junction intermediates to mature products by catalyzing branch migration. Has replication fork regression activity, unwinds stalled or blocked replication forks to make a HJ that can be resolved. Has a DNA unwinding activity characteristic of a DNA helicase with 3'-5' polarity.</text>
</comment>
<evidence type="ECO:0000256" key="14">
    <source>
        <dbReference type="ARBA" id="ARBA00048988"/>
    </source>
</evidence>
<dbReference type="Pfam" id="PF00270">
    <property type="entry name" value="DEAD"/>
    <property type="match status" value="1"/>
</dbReference>
<comment type="catalytic activity">
    <reaction evidence="14 15">
        <text>ATP + H2O = ADP + phosphate + H(+)</text>
        <dbReference type="Rhea" id="RHEA:13065"/>
        <dbReference type="ChEBI" id="CHEBI:15377"/>
        <dbReference type="ChEBI" id="CHEBI:15378"/>
        <dbReference type="ChEBI" id="CHEBI:30616"/>
        <dbReference type="ChEBI" id="CHEBI:43474"/>
        <dbReference type="ChEBI" id="CHEBI:456216"/>
        <dbReference type="EC" id="5.6.2.4"/>
    </reaction>
</comment>
<keyword evidence="6 15" id="KW-0347">Helicase</keyword>
<dbReference type="Pfam" id="PF00271">
    <property type="entry name" value="Helicase_C"/>
    <property type="match status" value="1"/>
</dbReference>
<dbReference type="PROSITE" id="PS51192">
    <property type="entry name" value="HELICASE_ATP_BIND_1"/>
    <property type="match status" value="1"/>
</dbReference>
<dbReference type="NCBIfam" id="TIGR00643">
    <property type="entry name" value="recG"/>
    <property type="match status" value="1"/>
</dbReference>
<dbReference type="SMART" id="SM00487">
    <property type="entry name" value="DEXDc"/>
    <property type="match status" value="1"/>
</dbReference>
<proteinExistence type="inferred from homology"/>
<dbReference type="GO" id="GO:0003678">
    <property type="term" value="F:DNA helicase activity"/>
    <property type="evidence" value="ECO:0007669"/>
    <property type="project" value="UniProtKB-EC"/>
</dbReference>
<dbReference type="InterPro" id="IPR011545">
    <property type="entry name" value="DEAD/DEAH_box_helicase_dom"/>
</dbReference>
<feature type="domain" description="Helicase C-terminal" evidence="17">
    <location>
        <begin position="454"/>
        <end position="610"/>
    </location>
</feature>
<evidence type="ECO:0000256" key="11">
    <source>
        <dbReference type="ARBA" id="ARBA00023235"/>
    </source>
</evidence>
<keyword evidence="19" id="KW-1185">Reference proteome</keyword>
<evidence type="ECO:0000256" key="2">
    <source>
        <dbReference type="ARBA" id="ARBA00017846"/>
    </source>
</evidence>
<dbReference type="CDD" id="cd17992">
    <property type="entry name" value="DEXHc_RecG"/>
    <property type="match status" value="1"/>
</dbReference>
<evidence type="ECO:0000256" key="7">
    <source>
        <dbReference type="ARBA" id="ARBA00022840"/>
    </source>
</evidence>
<evidence type="ECO:0000256" key="4">
    <source>
        <dbReference type="ARBA" id="ARBA00022763"/>
    </source>
</evidence>
<protein>
    <recommendedName>
        <fullName evidence="2 15">ATP-dependent DNA helicase RecG</fullName>
        <ecNumber evidence="13 15">5.6.2.4</ecNumber>
    </recommendedName>
</protein>
<dbReference type="InterPro" id="IPR033454">
    <property type="entry name" value="RecG_wedge"/>
</dbReference>
<dbReference type="Gene3D" id="2.40.50.140">
    <property type="entry name" value="Nucleic acid-binding proteins"/>
    <property type="match status" value="1"/>
</dbReference>
<keyword evidence="11" id="KW-0413">Isomerase</keyword>
<dbReference type="PANTHER" id="PTHR47964">
    <property type="entry name" value="ATP-DEPENDENT DNA HELICASE HOMOLOG RECG, CHLOROPLASTIC"/>
    <property type="match status" value="1"/>
</dbReference>
<keyword evidence="7 15" id="KW-0067">ATP-binding</keyword>
<comment type="similarity">
    <text evidence="1 15">Belongs to the helicase family. RecG subfamily.</text>
</comment>
<keyword evidence="4 15" id="KW-0227">DNA damage</keyword>
<comment type="caution">
    <text evidence="18">The sequence shown here is derived from an EMBL/GenBank/DDBJ whole genome shotgun (WGS) entry which is preliminary data.</text>
</comment>
<name>A0ABW5E3S0_9BACT</name>
<organism evidence="18 19">
    <name type="scientific">Rubritalea spongiae</name>
    <dbReference type="NCBI Taxonomy" id="430797"/>
    <lineage>
        <taxon>Bacteria</taxon>
        <taxon>Pseudomonadati</taxon>
        <taxon>Verrucomicrobiota</taxon>
        <taxon>Verrucomicrobiia</taxon>
        <taxon>Verrucomicrobiales</taxon>
        <taxon>Rubritaleaceae</taxon>
        <taxon>Rubritalea</taxon>
    </lineage>
</organism>
<dbReference type="PANTHER" id="PTHR47964:SF1">
    <property type="entry name" value="ATP-DEPENDENT DNA HELICASE HOMOLOG RECG, CHLOROPLASTIC"/>
    <property type="match status" value="1"/>
</dbReference>
<dbReference type="SUPFAM" id="SSF50249">
    <property type="entry name" value="Nucleic acid-binding proteins"/>
    <property type="match status" value="1"/>
</dbReference>
<dbReference type="InterPro" id="IPR047112">
    <property type="entry name" value="RecG/Mfd"/>
</dbReference>
<evidence type="ECO:0000259" key="17">
    <source>
        <dbReference type="PROSITE" id="PS51194"/>
    </source>
</evidence>
<dbReference type="NCBIfam" id="NF008165">
    <property type="entry name" value="PRK10917.1-3"/>
    <property type="match status" value="1"/>
</dbReference>
<gene>
    <name evidence="18" type="primary">recG</name>
    <name evidence="18" type="ORF">ACFSQZ_12375</name>
</gene>
<evidence type="ECO:0000313" key="18">
    <source>
        <dbReference type="EMBL" id="MFD2277268.1"/>
    </source>
</evidence>
<comment type="catalytic activity">
    <reaction evidence="12 15">
        <text>Couples ATP hydrolysis with the unwinding of duplex DNA by translocating in the 3'-5' direction.</text>
        <dbReference type="EC" id="5.6.2.4"/>
    </reaction>
</comment>
<dbReference type="Pfam" id="PF17191">
    <property type="entry name" value="RecG_wedge"/>
    <property type="match status" value="1"/>
</dbReference>